<feature type="transmembrane region" description="Helical" evidence="1">
    <location>
        <begin position="35"/>
        <end position="58"/>
    </location>
</feature>
<protein>
    <submittedName>
        <fullName evidence="2">Uncharacterized protein</fullName>
    </submittedName>
</protein>
<keyword evidence="3" id="KW-1185">Reference proteome</keyword>
<dbReference type="OrthoDB" id="2871352at2"/>
<dbReference type="STRING" id="119641.SAMN05421842_10416"/>
<gene>
    <name evidence="2" type="ORF">SAMN05421842_10416</name>
</gene>
<accession>A0A1I1JGD7</accession>
<evidence type="ECO:0000313" key="2">
    <source>
        <dbReference type="EMBL" id="SFC47536.1"/>
    </source>
</evidence>
<keyword evidence="1" id="KW-0472">Membrane</keyword>
<evidence type="ECO:0000313" key="3">
    <source>
        <dbReference type="Proteomes" id="UP000199263"/>
    </source>
</evidence>
<proteinExistence type="predicted"/>
<evidence type="ECO:0000256" key="1">
    <source>
        <dbReference type="SAM" id="Phobius"/>
    </source>
</evidence>
<keyword evidence="1" id="KW-1133">Transmembrane helix</keyword>
<keyword evidence="1" id="KW-0812">Transmembrane</keyword>
<sequence>MLKNYKKIRALVITIFIMLILMVLAIELVKVKGYYLIYDWMYFIIIYAILFLSILLCSKNKYLKWTVYSAILIIFILNTKGLLDVSKDKVLIFKSSNLKNEIIIKEVIKKQDGADNVVKALDLKRKFYLFGKQMDEYPTENLYRSFSSGTYKVNWIKDNIATVNYLCDKDGDIKQHVYTFNFENPIRYSYVTASITGIWADKENPNNTLNVENGKFIYVKDGQTFVYDTANAEQKGYNAVVFKGEGRVPDLSIVSNEGNIIGNNCLLNKGATLFIGYVSLEDEKYGLFERVGGGD</sequence>
<organism evidence="2 3">
    <name type="scientific">Clostridium uliginosum</name>
    <dbReference type="NCBI Taxonomy" id="119641"/>
    <lineage>
        <taxon>Bacteria</taxon>
        <taxon>Bacillati</taxon>
        <taxon>Bacillota</taxon>
        <taxon>Clostridia</taxon>
        <taxon>Eubacteriales</taxon>
        <taxon>Clostridiaceae</taxon>
        <taxon>Clostridium</taxon>
    </lineage>
</organism>
<reference evidence="2 3" key="1">
    <citation type="submission" date="2016-10" db="EMBL/GenBank/DDBJ databases">
        <authorList>
            <person name="de Groot N.N."/>
        </authorList>
    </citation>
    <scope>NUCLEOTIDE SEQUENCE [LARGE SCALE GENOMIC DNA]</scope>
    <source>
        <strain evidence="2 3">DSM 12992</strain>
    </source>
</reference>
<dbReference type="Proteomes" id="UP000199263">
    <property type="component" value="Unassembled WGS sequence"/>
</dbReference>
<name>A0A1I1JGD7_9CLOT</name>
<dbReference type="AlphaFoldDB" id="A0A1I1JGD7"/>
<dbReference type="RefSeq" id="WP_090088977.1">
    <property type="nucleotide sequence ID" value="NZ_FOMG01000004.1"/>
</dbReference>
<feature type="transmembrane region" description="Helical" evidence="1">
    <location>
        <begin position="65"/>
        <end position="83"/>
    </location>
</feature>
<dbReference type="EMBL" id="FOMG01000004">
    <property type="protein sequence ID" value="SFC47536.1"/>
    <property type="molecule type" value="Genomic_DNA"/>
</dbReference>